<gene>
    <name evidence="7" type="ORF">CAT59_05745</name>
</gene>
<evidence type="ECO:0000256" key="2">
    <source>
        <dbReference type="ARBA" id="ARBA00022475"/>
    </source>
</evidence>
<keyword evidence="3 6" id="KW-0812">Transmembrane</keyword>
<feature type="transmembrane region" description="Helical" evidence="6">
    <location>
        <begin position="262"/>
        <end position="281"/>
    </location>
</feature>
<dbReference type="InterPro" id="IPR050189">
    <property type="entry name" value="MFS_Efflux_Transporters"/>
</dbReference>
<dbReference type="InterPro" id="IPR020846">
    <property type="entry name" value="MFS_dom"/>
</dbReference>
<comment type="caution">
    <text evidence="7">The sequence shown here is derived from an EMBL/GenBank/DDBJ whole genome shotgun (WGS) entry which is preliminary data.</text>
</comment>
<keyword evidence="2" id="KW-1003">Cell membrane</keyword>
<evidence type="ECO:0000256" key="5">
    <source>
        <dbReference type="ARBA" id="ARBA00023136"/>
    </source>
</evidence>
<proteinExistence type="predicted"/>
<dbReference type="Pfam" id="PF07690">
    <property type="entry name" value="MFS_1"/>
    <property type="match status" value="1"/>
</dbReference>
<dbReference type="GO" id="GO:0005886">
    <property type="term" value="C:plasma membrane"/>
    <property type="evidence" value="ECO:0007669"/>
    <property type="project" value="UniProtKB-SubCell"/>
</dbReference>
<feature type="transmembrane region" description="Helical" evidence="6">
    <location>
        <begin position="112"/>
        <end position="134"/>
    </location>
</feature>
<feature type="transmembrane region" description="Helical" evidence="6">
    <location>
        <begin position="146"/>
        <end position="169"/>
    </location>
</feature>
<evidence type="ECO:0000313" key="8">
    <source>
        <dbReference type="Proteomes" id="UP000195162"/>
    </source>
</evidence>
<dbReference type="AlphaFoldDB" id="A0A0R0RXD0"/>
<dbReference type="GO" id="GO:0022857">
    <property type="term" value="F:transmembrane transporter activity"/>
    <property type="evidence" value="ECO:0007669"/>
    <property type="project" value="InterPro"/>
</dbReference>
<comment type="subcellular location">
    <subcellularLocation>
        <location evidence="1">Cell membrane</location>
        <topology evidence="1">Multi-pass membrane protein</topology>
    </subcellularLocation>
</comment>
<evidence type="ECO:0000256" key="3">
    <source>
        <dbReference type="ARBA" id="ARBA00022692"/>
    </source>
</evidence>
<feature type="transmembrane region" description="Helical" evidence="6">
    <location>
        <begin position="314"/>
        <end position="335"/>
    </location>
</feature>
<dbReference type="PANTHER" id="PTHR43124:SF3">
    <property type="entry name" value="CHLORAMPHENICOL EFFLUX PUMP RV0191"/>
    <property type="match status" value="1"/>
</dbReference>
<feature type="transmembrane region" description="Helical" evidence="6">
    <location>
        <begin position="222"/>
        <end position="242"/>
    </location>
</feature>
<evidence type="ECO:0000313" key="7">
    <source>
        <dbReference type="EMBL" id="OTU29099.1"/>
    </source>
</evidence>
<evidence type="ECO:0000256" key="1">
    <source>
        <dbReference type="ARBA" id="ARBA00004651"/>
    </source>
</evidence>
<dbReference type="CDD" id="cd17473">
    <property type="entry name" value="MFS_arabinose_efflux_permease_like"/>
    <property type="match status" value="1"/>
</dbReference>
<accession>A0A0R0RXD0</accession>
<dbReference type="EMBL" id="NGIR01000018">
    <property type="protein sequence ID" value="OTU29099.1"/>
    <property type="molecule type" value="Genomic_DNA"/>
</dbReference>
<sequence length="413" mass="45269">MNQGKTTIEKVVGIKSGFTTLLLLLFVCLSPMAAIVMAPSLPKIQQHFAHVPHIEYLTPIALTIPGLVMAIVSPLVGFLTDKFGRKKLLILSTVAYGMVGIAPMFLDNFYFLLSSRVILGVFEAVVLTVSTTLIGDYYSPTLRQRYLALQVTAASTSAIFFFALGGYLGGISWRLAFIVYAVPLIFAVLGQILLWEPKVKNSNHDYLNAESTDETITFRPNFMLGIWITAFIAAVTFMILQIQIPYLLNAIGESSPKTAGNIAALSTVFVVLGTLTVQYMIKKSTPISLNLLIGFGLIGFSFILLSNAQSANEVLIYAIINSFGSGILLPSVTFWNMRHLPQAKRGLGTGIWNSFYNFGMFFSPILIVYFNGFTGSLQHTLAQLGPLLLAFAVFCIAFDVLRCFILKAKTTAY</sequence>
<dbReference type="PANTHER" id="PTHR43124">
    <property type="entry name" value="PURINE EFFLUX PUMP PBUE"/>
    <property type="match status" value="1"/>
</dbReference>
<dbReference type="Gene3D" id="1.20.1250.20">
    <property type="entry name" value="MFS general substrate transporter like domains"/>
    <property type="match status" value="1"/>
</dbReference>
<feature type="transmembrane region" description="Helical" evidence="6">
    <location>
        <begin position="88"/>
        <end position="106"/>
    </location>
</feature>
<dbReference type="InterPro" id="IPR011701">
    <property type="entry name" value="MFS"/>
</dbReference>
<organism evidence="7 8">
    <name type="scientific">Acinetobacter pittii</name>
    <name type="common">Acinetobacter genomosp. 3</name>
    <dbReference type="NCBI Taxonomy" id="48296"/>
    <lineage>
        <taxon>Bacteria</taxon>
        <taxon>Pseudomonadati</taxon>
        <taxon>Pseudomonadota</taxon>
        <taxon>Gammaproteobacteria</taxon>
        <taxon>Moraxellales</taxon>
        <taxon>Moraxellaceae</taxon>
        <taxon>Acinetobacter</taxon>
        <taxon>Acinetobacter calcoaceticus/baumannii complex</taxon>
    </lineage>
</organism>
<evidence type="ECO:0000256" key="6">
    <source>
        <dbReference type="SAM" id="Phobius"/>
    </source>
</evidence>
<feature type="transmembrane region" description="Helical" evidence="6">
    <location>
        <begin position="384"/>
        <end position="405"/>
    </location>
</feature>
<name>A0A0R0RXD0_ACIPI</name>
<protein>
    <submittedName>
        <fullName evidence="7">MFS transporter</fullName>
    </submittedName>
</protein>
<dbReference type="RefSeq" id="WP_050675402.1">
    <property type="nucleotide sequence ID" value="NZ_CAYSYS010000016.1"/>
</dbReference>
<dbReference type="Proteomes" id="UP000195162">
    <property type="component" value="Unassembled WGS sequence"/>
</dbReference>
<feature type="transmembrane region" description="Helical" evidence="6">
    <location>
        <begin position="288"/>
        <end position="308"/>
    </location>
</feature>
<feature type="transmembrane region" description="Helical" evidence="6">
    <location>
        <begin position="355"/>
        <end position="372"/>
    </location>
</feature>
<dbReference type="PROSITE" id="PS50850">
    <property type="entry name" value="MFS"/>
    <property type="match status" value="1"/>
</dbReference>
<evidence type="ECO:0000256" key="4">
    <source>
        <dbReference type="ARBA" id="ARBA00022989"/>
    </source>
</evidence>
<feature type="transmembrane region" description="Helical" evidence="6">
    <location>
        <begin position="12"/>
        <end position="36"/>
    </location>
</feature>
<dbReference type="InterPro" id="IPR036259">
    <property type="entry name" value="MFS_trans_sf"/>
</dbReference>
<dbReference type="SUPFAM" id="SSF103473">
    <property type="entry name" value="MFS general substrate transporter"/>
    <property type="match status" value="1"/>
</dbReference>
<feature type="transmembrane region" description="Helical" evidence="6">
    <location>
        <begin position="56"/>
        <end position="76"/>
    </location>
</feature>
<keyword evidence="4 6" id="KW-1133">Transmembrane helix</keyword>
<keyword evidence="5 6" id="KW-0472">Membrane</keyword>
<reference evidence="7 8" key="1">
    <citation type="submission" date="2017-05" db="EMBL/GenBank/DDBJ databases">
        <authorList>
            <person name="Song R."/>
            <person name="Chenine A.L."/>
            <person name="Ruprecht R.M."/>
        </authorList>
    </citation>
    <scope>NUCLEOTIDE SEQUENCE [LARGE SCALE GENOMIC DNA]</scope>
    <source>
        <strain evidence="7 8">ARLG1955</strain>
    </source>
</reference>
<feature type="transmembrane region" description="Helical" evidence="6">
    <location>
        <begin position="175"/>
        <end position="195"/>
    </location>
</feature>